<name>A0ABR4BT64_9HELO</name>
<dbReference type="EMBL" id="JAZHXI010000020">
    <property type="protein sequence ID" value="KAL2060838.1"/>
    <property type="molecule type" value="Genomic_DNA"/>
</dbReference>
<feature type="region of interest" description="Disordered" evidence="1">
    <location>
        <begin position="1"/>
        <end position="27"/>
    </location>
</feature>
<keyword evidence="3" id="KW-1185">Reference proteome</keyword>
<organism evidence="2 3">
    <name type="scientific">Oculimacula yallundae</name>
    <dbReference type="NCBI Taxonomy" id="86028"/>
    <lineage>
        <taxon>Eukaryota</taxon>
        <taxon>Fungi</taxon>
        <taxon>Dikarya</taxon>
        <taxon>Ascomycota</taxon>
        <taxon>Pezizomycotina</taxon>
        <taxon>Leotiomycetes</taxon>
        <taxon>Helotiales</taxon>
        <taxon>Ploettnerulaceae</taxon>
        <taxon>Oculimacula</taxon>
    </lineage>
</organism>
<proteinExistence type="predicted"/>
<gene>
    <name evidence="2" type="ORF">VTL71DRAFT_8890</name>
</gene>
<evidence type="ECO:0000313" key="3">
    <source>
        <dbReference type="Proteomes" id="UP001595075"/>
    </source>
</evidence>
<accession>A0ABR4BT64</accession>
<comment type="caution">
    <text evidence="2">The sequence shown here is derived from an EMBL/GenBank/DDBJ whole genome shotgun (WGS) entry which is preliminary data.</text>
</comment>
<evidence type="ECO:0000313" key="2">
    <source>
        <dbReference type="EMBL" id="KAL2060838.1"/>
    </source>
</evidence>
<protein>
    <submittedName>
        <fullName evidence="2">Uncharacterized protein</fullName>
    </submittedName>
</protein>
<evidence type="ECO:0000256" key="1">
    <source>
        <dbReference type="SAM" id="MobiDB-lite"/>
    </source>
</evidence>
<feature type="compositionally biased region" description="Low complexity" evidence="1">
    <location>
        <begin position="10"/>
        <end position="22"/>
    </location>
</feature>
<reference evidence="2 3" key="1">
    <citation type="journal article" date="2024" name="Commun. Biol.">
        <title>Comparative genomic analysis of thermophilic fungi reveals convergent evolutionary adaptations and gene losses.</title>
        <authorList>
            <person name="Steindorff A.S."/>
            <person name="Aguilar-Pontes M.V."/>
            <person name="Robinson A.J."/>
            <person name="Andreopoulos B."/>
            <person name="LaButti K."/>
            <person name="Kuo A."/>
            <person name="Mondo S."/>
            <person name="Riley R."/>
            <person name="Otillar R."/>
            <person name="Haridas S."/>
            <person name="Lipzen A."/>
            <person name="Grimwood J."/>
            <person name="Schmutz J."/>
            <person name="Clum A."/>
            <person name="Reid I.D."/>
            <person name="Moisan M.C."/>
            <person name="Butler G."/>
            <person name="Nguyen T.T.M."/>
            <person name="Dewar K."/>
            <person name="Conant G."/>
            <person name="Drula E."/>
            <person name="Henrissat B."/>
            <person name="Hansel C."/>
            <person name="Singer S."/>
            <person name="Hutchinson M.I."/>
            <person name="de Vries R.P."/>
            <person name="Natvig D.O."/>
            <person name="Powell A.J."/>
            <person name="Tsang A."/>
            <person name="Grigoriev I.V."/>
        </authorList>
    </citation>
    <scope>NUCLEOTIDE SEQUENCE [LARGE SCALE GENOMIC DNA]</scope>
    <source>
        <strain evidence="2 3">CBS 494.80</strain>
    </source>
</reference>
<sequence length="181" mass="19513">MDNQGKDKAPASSSSSPSGDPPVNWLGIPAQPEVRYRLQVIVDAMATQYPDRPQPTLAELTAIARQLGFVNHDGSVNHNAPIPGGSTSIPSVVYDNTAIAANEQIIETPRGEDAGLHAIINSLKAQIPQHNPPTLAELKEIMRELKLGFPLREFDLAAILQRWGEGKGLKLNLGVKTGKKE</sequence>
<dbReference type="Proteomes" id="UP001595075">
    <property type="component" value="Unassembled WGS sequence"/>
</dbReference>